<feature type="transmembrane region" description="Helical" evidence="7">
    <location>
        <begin position="351"/>
        <end position="372"/>
    </location>
</feature>
<evidence type="ECO:0000256" key="3">
    <source>
        <dbReference type="ARBA" id="ARBA00022723"/>
    </source>
</evidence>
<evidence type="ECO:0000256" key="6">
    <source>
        <dbReference type="ARBA" id="ARBA00023049"/>
    </source>
</evidence>
<evidence type="ECO:0000256" key="1">
    <source>
        <dbReference type="ARBA" id="ARBA00001947"/>
    </source>
</evidence>
<feature type="transmembrane region" description="Helical" evidence="7">
    <location>
        <begin position="214"/>
        <end position="238"/>
    </location>
</feature>
<dbReference type="GO" id="GO:0008237">
    <property type="term" value="F:metallopeptidase activity"/>
    <property type="evidence" value="ECO:0007669"/>
    <property type="project" value="UniProtKB-KW"/>
</dbReference>
<keyword evidence="5" id="KW-0862">Zinc</keyword>
<proteinExistence type="predicted"/>
<feature type="transmembrane region" description="Helical" evidence="7">
    <location>
        <begin position="460"/>
        <end position="481"/>
    </location>
</feature>
<dbReference type="InterPro" id="IPR001915">
    <property type="entry name" value="Peptidase_M48"/>
</dbReference>
<keyword evidence="7" id="KW-0812">Transmembrane</keyword>
<dbReference type="Proteomes" id="UP000807370">
    <property type="component" value="Unassembled WGS sequence"/>
</dbReference>
<feature type="transmembrane region" description="Helical" evidence="7">
    <location>
        <begin position="311"/>
        <end position="331"/>
    </location>
</feature>
<evidence type="ECO:0000256" key="2">
    <source>
        <dbReference type="ARBA" id="ARBA00022670"/>
    </source>
</evidence>
<dbReference type="EMBL" id="JACCHP010000001">
    <property type="protein sequence ID" value="MBH5396421.1"/>
    <property type="molecule type" value="Genomic_DNA"/>
</dbReference>
<organism evidence="9 10">
    <name type="scientific">Bradyrhizobium agreste</name>
    <dbReference type="NCBI Taxonomy" id="2751811"/>
    <lineage>
        <taxon>Bacteria</taxon>
        <taxon>Pseudomonadati</taxon>
        <taxon>Pseudomonadota</taxon>
        <taxon>Alphaproteobacteria</taxon>
        <taxon>Hyphomicrobiales</taxon>
        <taxon>Nitrobacteraceae</taxon>
        <taxon>Bradyrhizobium</taxon>
    </lineage>
</organism>
<keyword evidence="7" id="KW-0472">Membrane</keyword>
<evidence type="ECO:0000256" key="4">
    <source>
        <dbReference type="ARBA" id="ARBA00022801"/>
    </source>
</evidence>
<name>A0ABS0PGW5_9BRAD</name>
<dbReference type="RefSeq" id="WP_197957844.1">
    <property type="nucleotide sequence ID" value="NZ_JACCHP010000001.1"/>
</dbReference>
<evidence type="ECO:0000256" key="5">
    <source>
        <dbReference type="ARBA" id="ARBA00022833"/>
    </source>
</evidence>
<comment type="caution">
    <text evidence="9">The sequence shown here is derived from an EMBL/GenBank/DDBJ whole genome shotgun (WGS) entry which is preliminary data.</text>
</comment>
<keyword evidence="3" id="KW-0479">Metal-binding</keyword>
<reference evidence="9 10" key="1">
    <citation type="submission" date="2020-07" db="EMBL/GenBank/DDBJ databases">
        <title>Bradyrhizobium diversity isolated from nodules of indigenous legumes of Western Australia.</title>
        <authorList>
            <person name="Klepa M.S."/>
        </authorList>
    </citation>
    <scope>NUCLEOTIDE SEQUENCE [LARGE SCALE GENOMIC DNA]</scope>
    <source>
        <strain evidence="9 10">CNPSo 4010</strain>
    </source>
</reference>
<gene>
    <name evidence="9" type="ORF">HZZ13_01140</name>
</gene>
<protein>
    <submittedName>
        <fullName evidence="9">M48 family metalloprotease</fullName>
    </submittedName>
</protein>
<feature type="transmembrane region" description="Helical" evidence="7">
    <location>
        <begin position="55"/>
        <end position="76"/>
    </location>
</feature>
<keyword evidence="10" id="KW-1185">Reference proteome</keyword>
<dbReference type="Pfam" id="PF01435">
    <property type="entry name" value="Peptidase_M48"/>
    <property type="match status" value="1"/>
</dbReference>
<feature type="transmembrane region" description="Helical" evidence="7">
    <location>
        <begin position="171"/>
        <end position="194"/>
    </location>
</feature>
<evidence type="ECO:0000313" key="10">
    <source>
        <dbReference type="Proteomes" id="UP000807370"/>
    </source>
</evidence>
<feature type="transmembrane region" description="Helical" evidence="7">
    <location>
        <begin position="432"/>
        <end position="453"/>
    </location>
</feature>
<feature type="transmembrane region" description="Helical" evidence="7">
    <location>
        <begin position="12"/>
        <end position="35"/>
    </location>
</feature>
<sequence length="500" mass="55751">MLKRLRRENALRSWSVSLLCFVISVMYFGTTIFPALRGSWVEARIPEHHLVVGALTYGLFFSLAFYGGTFASIYNFKRLAPRHIRSPLVVEASAQLSRKLAIRPLLFSFGNFEEKRIVATSIRSKPIVLIGAGVLPLAAVAPGEFAFRLAHELTHLAANDYRADRIVRTHYICFAVLMGIVLAESLYGYIAHAIRWIHIISRPGMVGSSTPMSTILSGLASSLEISSLIGLVVALLLLERMATRRSRELHADGIASRITKESFPTFSAVEPARKTNRIVRSLNEWFAPHPDRSERALALEEHNPFTGVSRVFLVTHCFLLSYFIDVTLQLASYDARHRAMMIAWRWRDEPITVFIPSFLAGLFYIASTHIMVSRVTLSWRAEKRFSFVKFADYLACAVAGAALMILTSQSIWYSLRPVTRGVARLWTAQWDLFCLLAASSLAVAVALSLATAFGNSKKRFSWVSVLPISVVLATALGIAIATPAPPAPCTDRDYMHRRDC</sequence>
<keyword evidence="4" id="KW-0378">Hydrolase</keyword>
<feature type="transmembrane region" description="Helical" evidence="7">
    <location>
        <begin position="393"/>
        <end position="412"/>
    </location>
</feature>
<feature type="domain" description="Peptidase M48" evidence="8">
    <location>
        <begin position="141"/>
        <end position="301"/>
    </location>
</feature>
<evidence type="ECO:0000256" key="7">
    <source>
        <dbReference type="SAM" id="Phobius"/>
    </source>
</evidence>
<evidence type="ECO:0000259" key="8">
    <source>
        <dbReference type="Pfam" id="PF01435"/>
    </source>
</evidence>
<keyword evidence="7" id="KW-1133">Transmembrane helix</keyword>
<evidence type="ECO:0000313" key="9">
    <source>
        <dbReference type="EMBL" id="MBH5396421.1"/>
    </source>
</evidence>
<accession>A0ABS0PGW5</accession>
<keyword evidence="6 9" id="KW-0482">Metalloprotease</keyword>
<comment type="cofactor">
    <cofactor evidence="1">
        <name>Zn(2+)</name>
        <dbReference type="ChEBI" id="CHEBI:29105"/>
    </cofactor>
</comment>
<keyword evidence="2" id="KW-0645">Protease</keyword>